<sequence length="349" mass="40820">MTCAHIKLVVRKINELIEKIGDDNSILYKSLGIYVKKEETESGLCLKKVPQYCGSNNDSCREHYTGGSSYLTFGCEYNIKTINKNALGEYFSEIGVLINDCDCYNDLNRNSIDKYNKLIKEFNDLAKNSVTGDHRELAEKCRNLIGRLEEYEEYKDKFEEVRDERERERIDNTREISTLQRDKTHLQRNLTDTQQRLTASENKVSRIEERLEARGREVLELKSKLERLSINVDNLEKSREELLNEKVNLKNEKLEIFANNSGINANEVDNLLRYYERLINARKNYNQVNIGTHEGNINRVRGIIRQSGVSVENTQKCCRKCEKVAKLRTELNEIRQQQYEARQEVPPRH</sequence>
<dbReference type="Proteomes" id="UP000789831">
    <property type="component" value="Unassembled WGS sequence"/>
</dbReference>
<dbReference type="EMBL" id="CAJVPL010000119">
    <property type="protein sequence ID" value="CAG8449868.1"/>
    <property type="molecule type" value="Genomic_DNA"/>
</dbReference>
<organism evidence="2 3">
    <name type="scientific">Ambispora gerdemannii</name>
    <dbReference type="NCBI Taxonomy" id="144530"/>
    <lineage>
        <taxon>Eukaryota</taxon>
        <taxon>Fungi</taxon>
        <taxon>Fungi incertae sedis</taxon>
        <taxon>Mucoromycota</taxon>
        <taxon>Glomeromycotina</taxon>
        <taxon>Glomeromycetes</taxon>
        <taxon>Archaeosporales</taxon>
        <taxon>Ambisporaceae</taxon>
        <taxon>Ambispora</taxon>
    </lineage>
</organism>
<evidence type="ECO:0000313" key="2">
    <source>
        <dbReference type="EMBL" id="CAG8449868.1"/>
    </source>
</evidence>
<evidence type="ECO:0000256" key="1">
    <source>
        <dbReference type="SAM" id="Coils"/>
    </source>
</evidence>
<name>A0A9N8VAQ7_9GLOM</name>
<reference evidence="2" key="1">
    <citation type="submission" date="2021-06" db="EMBL/GenBank/DDBJ databases">
        <authorList>
            <person name="Kallberg Y."/>
            <person name="Tangrot J."/>
            <person name="Rosling A."/>
        </authorList>
    </citation>
    <scope>NUCLEOTIDE SEQUENCE</scope>
    <source>
        <strain evidence="2">MT106</strain>
    </source>
</reference>
<keyword evidence="1" id="KW-0175">Coiled coil</keyword>
<accession>A0A9N8VAQ7</accession>
<proteinExistence type="predicted"/>
<keyword evidence="3" id="KW-1185">Reference proteome</keyword>
<dbReference type="AlphaFoldDB" id="A0A9N8VAQ7"/>
<protein>
    <submittedName>
        <fullName evidence="2">9085_t:CDS:1</fullName>
    </submittedName>
</protein>
<evidence type="ECO:0000313" key="3">
    <source>
        <dbReference type="Proteomes" id="UP000789831"/>
    </source>
</evidence>
<feature type="coiled-coil region" evidence="1">
    <location>
        <begin position="134"/>
        <end position="259"/>
    </location>
</feature>
<gene>
    <name evidence="2" type="ORF">AGERDE_LOCUS1662</name>
</gene>
<comment type="caution">
    <text evidence="2">The sequence shown here is derived from an EMBL/GenBank/DDBJ whole genome shotgun (WGS) entry which is preliminary data.</text>
</comment>